<name>A0ABQ8JVV8_DERPT</name>
<evidence type="ECO:0000256" key="4">
    <source>
        <dbReference type="ARBA" id="ARBA00023136"/>
    </source>
</evidence>
<dbReference type="InterPro" id="IPR050382">
    <property type="entry name" value="MFS_Na/Anion_cotransporter"/>
</dbReference>
<feature type="transmembrane region" description="Helical" evidence="5">
    <location>
        <begin position="206"/>
        <end position="232"/>
    </location>
</feature>
<protein>
    <recommendedName>
        <fullName evidence="6">Major facilitator superfamily (MFS) profile domain-containing protein</fullName>
    </recommendedName>
</protein>
<gene>
    <name evidence="7" type="ORF">DERP_002840</name>
</gene>
<feature type="transmembrane region" description="Helical" evidence="5">
    <location>
        <begin position="471"/>
        <end position="495"/>
    </location>
</feature>
<evidence type="ECO:0000256" key="3">
    <source>
        <dbReference type="ARBA" id="ARBA00022989"/>
    </source>
</evidence>
<dbReference type="Gene3D" id="1.20.1250.20">
    <property type="entry name" value="MFS general substrate transporter like domains"/>
    <property type="match status" value="2"/>
</dbReference>
<dbReference type="InterPro" id="IPR020846">
    <property type="entry name" value="MFS_dom"/>
</dbReference>
<keyword evidence="2 5" id="KW-0812">Transmembrane</keyword>
<feature type="transmembrane region" description="Helical" evidence="5">
    <location>
        <begin position="146"/>
        <end position="164"/>
    </location>
</feature>
<feature type="domain" description="Major facilitator superfamily (MFS) profile" evidence="6">
    <location>
        <begin position="71"/>
        <end position="499"/>
    </location>
</feature>
<dbReference type="Proteomes" id="UP000887458">
    <property type="component" value="Unassembled WGS sequence"/>
</dbReference>
<evidence type="ECO:0000256" key="5">
    <source>
        <dbReference type="SAM" id="Phobius"/>
    </source>
</evidence>
<feature type="transmembrane region" description="Helical" evidence="5">
    <location>
        <begin position="297"/>
        <end position="324"/>
    </location>
</feature>
<dbReference type="Pfam" id="PF07690">
    <property type="entry name" value="MFS_1"/>
    <property type="match status" value="1"/>
</dbReference>
<dbReference type="InterPro" id="IPR036259">
    <property type="entry name" value="MFS_trans_sf"/>
</dbReference>
<feature type="transmembrane region" description="Helical" evidence="5">
    <location>
        <begin position="443"/>
        <end position="465"/>
    </location>
</feature>
<feature type="transmembrane region" description="Helical" evidence="5">
    <location>
        <begin position="24"/>
        <end position="45"/>
    </location>
</feature>
<feature type="transmembrane region" description="Helical" evidence="5">
    <location>
        <begin position="381"/>
        <end position="403"/>
    </location>
</feature>
<keyword evidence="8" id="KW-1185">Reference proteome</keyword>
<dbReference type="PANTHER" id="PTHR11662">
    <property type="entry name" value="SOLUTE CARRIER FAMILY 17"/>
    <property type="match status" value="1"/>
</dbReference>
<dbReference type="PROSITE" id="PS50850">
    <property type="entry name" value="MFS"/>
    <property type="match status" value="1"/>
</dbReference>
<feature type="transmembrane region" description="Helical" evidence="5">
    <location>
        <begin position="238"/>
        <end position="259"/>
    </location>
</feature>
<comment type="caution">
    <text evidence="7">The sequence shown here is derived from an EMBL/GenBank/DDBJ whole genome shotgun (WGS) entry which is preliminary data.</text>
</comment>
<evidence type="ECO:0000313" key="8">
    <source>
        <dbReference type="Proteomes" id="UP000887458"/>
    </source>
</evidence>
<proteinExistence type="predicted"/>
<evidence type="ECO:0000256" key="2">
    <source>
        <dbReference type="ARBA" id="ARBA00022692"/>
    </source>
</evidence>
<sequence length="586" mass="65186">MRYCQLSSFSHIYLDEYKEPKPSLLCSIRVLIALLSMLGTSIMYITRVNLNIAILAMVQSKDPDPALKTIEMLANSSANILLTNPPAIINQQMLLEPIPLETNGNGEFEWTPPQQGIILGSFFYGYLSTQVIGGRLAESYLPPDKLIFIALSSSGIINLMTPFLARNSWLLFICSRILLGAFQGVVYPAFYCLFSRWIPSNERSTFVPWLDAGSIMGTILISASSGKIILYFSSFGGWPVVFYFSGVLALLWSLLWISFVRSNPEDHPLITKEELVLLANDKQNQQQDNQSKNISPYWLNILTSPIFLGVLTTKICYGVVFDFVSQKIPAYLQSVIGLPVDETGISFSFIMIGYMGTLLSCGMIADYIIKNSSLKTGTVRKLFQFISALMMIVSLILISEIGLSKWPNVFLLAALMLGYGFTSGGDIPSVVDISGPISGTVFALMNTICSISGFVVPYLVGIVIAPSPTSISLWRCLFISGAIIMGIGIFSFITFSSANLQTHWLRQNESDDDDEEALKIPVVQFEYKNSLSISLVPQSNYIPRYDTFPIRSSHYFPYKIVHKFSLNLSTYCIFFSRFQGLNKQPG</sequence>
<evidence type="ECO:0000259" key="6">
    <source>
        <dbReference type="PROSITE" id="PS50850"/>
    </source>
</evidence>
<reference evidence="7 8" key="1">
    <citation type="journal article" date="2018" name="J. Allergy Clin. Immunol.">
        <title>High-quality assembly of Dermatophagoides pteronyssinus genome and transcriptome reveals a wide range of novel allergens.</title>
        <authorList>
            <person name="Liu X.Y."/>
            <person name="Yang K.Y."/>
            <person name="Wang M.Q."/>
            <person name="Kwok J.S."/>
            <person name="Zeng X."/>
            <person name="Yang Z."/>
            <person name="Xiao X.J."/>
            <person name="Lau C.P."/>
            <person name="Li Y."/>
            <person name="Huang Z.M."/>
            <person name="Ba J.G."/>
            <person name="Yim A.K."/>
            <person name="Ouyang C.Y."/>
            <person name="Ngai S.M."/>
            <person name="Chan T.F."/>
            <person name="Leung E.L."/>
            <person name="Liu L."/>
            <person name="Liu Z.G."/>
            <person name="Tsui S.K."/>
        </authorList>
    </citation>
    <scope>NUCLEOTIDE SEQUENCE [LARGE SCALE GENOMIC DNA]</scope>
    <source>
        <strain evidence="7">Derp</strain>
    </source>
</reference>
<dbReference type="InterPro" id="IPR011701">
    <property type="entry name" value="MFS"/>
</dbReference>
<dbReference type="PANTHER" id="PTHR11662:SF399">
    <property type="entry name" value="FI19708P1-RELATED"/>
    <property type="match status" value="1"/>
</dbReference>
<evidence type="ECO:0000256" key="1">
    <source>
        <dbReference type="ARBA" id="ARBA00004141"/>
    </source>
</evidence>
<comment type="subcellular location">
    <subcellularLocation>
        <location evidence="1">Membrane</location>
        <topology evidence="1">Multi-pass membrane protein</topology>
    </subcellularLocation>
</comment>
<keyword evidence="3 5" id="KW-1133">Transmembrane helix</keyword>
<feature type="transmembrane region" description="Helical" evidence="5">
    <location>
        <begin position="409"/>
        <end position="431"/>
    </location>
</feature>
<organism evidence="7 8">
    <name type="scientific">Dermatophagoides pteronyssinus</name>
    <name type="common">European house dust mite</name>
    <dbReference type="NCBI Taxonomy" id="6956"/>
    <lineage>
        <taxon>Eukaryota</taxon>
        <taxon>Metazoa</taxon>
        <taxon>Ecdysozoa</taxon>
        <taxon>Arthropoda</taxon>
        <taxon>Chelicerata</taxon>
        <taxon>Arachnida</taxon>
        <taxon>Acari</taxon>
        <taxon>Acariformes</taxon>
        <taxon>Sarcoptiformes</taxon>
        <taxon>Astigmata</taxon>
        <taxon>Psoroptidia</taxon>
        <taxon>Analgoidea</taxon>
        <taxon>Pyroglyphidae</taxon>
        <taxon>Dermatophagoidinae</taxon>
        <taxon>Dermatophagoides</taxon>
    </lineage>
</organism>
<dbReference type="EMBL" id="NJHN03000008">
    <property type="protein sequence ID" value="KAH9426740.1"/>
    <property type="molecule type" value="Genomic_DNA"/>
</dbReference>
<evidence type="ECO:0000313" key="7">
    <source>
        <dbReference type="EMBL" id="KAH9426740.1"/>
    </source>
</evidence>
<keyword evidence="4 5" id="KW-0472">Membrane</keyword>
<feature type="transmembrane region" description="Helical" evidence="5">
    <location>
        <begin position="170"/>
        <end position="194"/>
    </location>
</feature>
<accession>A0ABQ8JVV8</accession>
<feature type="transmembrane region" description="Helical" evidence="5">
    <location>
        <begin position="344"/>
        <end position="369"/>
    </location>
</feature>
<reference evidence="7 8" key="2">
    <citation type="journal article" date="2022" name="Mol. Biol. Evol.">
        <title>Comparative Genomics Reveals Insights into the Divergent Evolution of Astigmatic Mites and Household Pest Adaptations.</title>
        <authorList>
            <person name="Xiong Q."/>
            <person name="Wan A.T."/>
            <person name="Liu X."/>
            <person name="Fung C.S."/>
            <person name="Xiao X."/>
            <person name="Malainual N."/>
            <person name="Hou J."/>
            <person name="Wang L."/>
            <person name="Wang M."/>
            <person name="Yang K.Y."/>
            <person name="Cui Y."/>
            <person name="Leung E.L."/>
            <person name="Nong W."/>
            <person name="Shin S.K."/>
            <person name="Au S.W."/>
            <person name="Jeong K.Y."/>
            <person name="Chew F.T."/>
            <person name="Hui J.H."/>
            <person name="Leung T.F."/>
            <person name="Tungtrongchitr A."/>
            <person name="Zhong N."/>
            <person name="Liu Z."/>
            <person name="Tsui S.K."/>
        </authorList>
    </citation>
    <scope>NUCLEOTIDE SEQUENCE [LARGE SCALE GENOMIC DNA]</scope>
    <source>
        <strain evidence="7">Derp</strain>
    </source>
</reference>
<dbReference type="SUPFAM" id="SSF103473">
    <property type="entry name" value="MFS general substrate transporter"/>
    <property type="match status" value="1"/>
</dbReference>